<reference evidence="1 2" key="1">
    <citation type="submission" date="2016-07" db="EMBL/GenBank/DDBJ databases">
        <title>Pervasive Adenine N6-methylation of Active Genes in Fungi.</title>
        <authorList>
            <consortium name="DOE Joint Genome Institute"/>
            <person name="Mondo S.J."/>
            <person name="Dannebaum R.O."/>
            <person name="Kuo R.C."/>
            <person name="Labutti K."/>
            <person name="Haridas S."/>
            <person name="Kuo A."/>
            <person name="Salamov A."/>
            <person name="Ahrendt S.R."/>
            <person name="Lipzen A."/>
            <person name="Sullivan W."/>
            <person name="Andreopoulos W.B."/>
            <person name="Clum A."/>
            <person name="Lindquist E."/>
            <person name="Daum C."/>
            <person name="Ramamoorthy G.K."/>
            <person name="Gryganskyi A."/>
            <person name="Culley D."/>
            <person name="Magnuson J.K."/>
            <person name="James T.Y."/>
            <person name="O'Malley M.A."/>
            <person name="Stajich J.E."/>
            <person name="Spatafora J.W."/>
            <person name="Visel A."/>
            <person name="Grigoriev I.V."/>
        </authorList>
    </citation>
    <scope>NUCLEOTIDE SEQUENCE [LARGE SCALE GENOMIC DNA]</scope>
    <source>
        <strain evidence="1 2">12-1054</strain>
    </source>
</reference>
<evidence type="ECO:0000313" key="2">
    <source>
        <dbReference type="Proteomes" id="UP000193685"/>
    </source>
</evidence>
<sequence>MRPAGSHMRGIATQPSRAGASCDMMLHGIAVVRVPLMLSRREKCSGPEALQ</sequence>
<organism evidence="1 2">
    <name type="scientific">Protomyces lactucae-debilis</name>
    <dbReference type="NCBI Taxonomy" id="2754530"/>
    <lineage>
        <taxon>Eukaryota</taxon>
        <taxon>Fungi</taxon>
        <taxon>Dikarya</taxon>
        <taxon>Ascomycota</taxon>
        <taxon>Taphrinomycotina</taxon>
        <taxon>Taphrinomycetes</taxon>
        <taxon>Taphrinales</taxon>
        <taxon>Protomycetaceae</taxon>
        <taxon>Protomyces</taxon>
    </lineage>
</organism>
<dbReference type="GeneID" id="63785498"/>
<evidence type="ECO:0000313" key="1">
    <source>
        <dbReference type="EMBL" id="ORY84910.1"/>
    </source>
</evidence>
<gene>
    <name evidence="1" type="ORF">BCR37DRAFT_377820</name>
</gene>
<name>A0A1Y2FLR7_PROLT</name>
<comment type="caution">
    <text evidence="1">The sequence shown here is derived from an EMBL/GenBank/DDBJ whole genome shotgun (WGS) entry which is preliminary data.</text>
</comment>
<keyword evidence="2" id="KW-1185">Reference proteome</keyword>
<accession>A0A1Y2FLR7</accession>
<proteinExistence type="predicted"/>
<dbReference type="AlphaFoldDB" id="A0A1Y2FLR7"/>
<dbReference type="Proteomes" id="UP000193685">
    <property type="component" value="Unassembled WGS sequence"/>
</dbReference>
<protein>
    <submittedName>
        <fullName evidence="1">Uncharacterized protein</fullName>
    </submittedName>
</protein>
<dbReference type="RefSeq" id="XP_040726693.1">
    <property type="nucleotide sequence ID" value="XM_040868899.1"/>
</dbReference>
<dbReference type="EMBL" id="MCFI01000005">
    <property type="protein sequence ID" value="ORY84910.1"/>
    <property type="molecule type" value="Genomic_DNA"/>
</dbReference>